<feature type="region of interest" description="Disordered" evidence="1">
    <location>
        <begin position="214"/>
        <end position="237"/>
    </location>
</feature>
<feature type="region of interest" description="Disordered" evidence="1">
    <location>
        <begin position="128"/>
        <end position="177"/>
    </location>
</feature>
<comment type="caution">
    <text evidence="2">The sequence shown here is derived from an EMBL/GenBank/DDBJ whole genome shotgun (WGS) entry which is preliminary data.</text>
</comment>
<dbReference type="RefSeq" id="WP_146141456.1">
    <property type="nucleotide sequence ID" value="NZ_PVTE01000013.1"/>
</dbReference>
<sequence length="361" mass="40735">MTHSFDVQEAGKFGLHEAILLQSLRIWQAGNAANGLHYHRGHTWVRMPVHRMVGYFPYWKTERTLYRILNSLVKQKAILVGNFNAVRHNRTRFYTVADQTSVPLTDTISTINIPAEVMRQLQNIDDDELADQTPDPQPTTPIDPHLTNLSNGQNEPDSHLTDLSNGQLTGLSNGQNEPYGHLTKTSVAIDKNAITSIIVNRMFVDKEVSSGVVSDEPKLEQAQPSAPPPPSSSFPLPDFVLRNRASLSPQQIIPADEVWCQYMNADQSKASLKKIILDIYRGTRSETFAMQHKVRIDESFVDAFIEQRAMNEDIRSQRNLGRLLEFFASDMRDAVNRRPAPVKGAPYDPNRPVDFGSYEID</sequence>
<dbReference type="AlphaFoldDB" id="A0A2T0SRG8"/>
<dbReference type="OrthoDB" id="1258529at2"/>
<gene>
    <name evidence="2" type="ORF">CLV58_113135</name>
</gene>
<accession>A0A2T0SRG8</accession>
<dbReference type="EMBL" id="PVTE01000013">
    <property type="protein sequence ID" value="PRY36004.1"/>
    <property type="molecule type" value="Genomic_DNA"/>
</dbReference>
<evidence type="ECO:0000256" key="1">
    <source>
        <dbReference type="SAM" id="MobiDB-lite"/>
    </source>
</evidence>
<dbReference type="Proteomes" id="UP000238375">
    <property type="component" value="Unassembled WGS sequence"/>
</dbReference>
<feature type="compositionally biased region" description="Polar residues" evidence="1">
    <location>
        <begin position="147"/>
        <end position="176"/>
    </location>
</feature>
<proteinExistence type="predicted"/>
<organism evidence="2 3">
    <name type="scientific">Spirosoma oryzae</name>
    <dbReference type="NCBI Taxonomy" id="1469603"/>
    <lineage>
        <taxon>Bacteria</taxon>
        <taxon>Pseudomonadati</taxon>
        <taxon>Bacteroidota</taxon>
        <taxon>Cytophagia</taxon>
        <taxon>Cytophagales</taxon>
        <taxon>Cytophagaceae</taxon>
        <taxon>Spirosoma</taxon>
    </lineage>
</organism>
<evidence type="ECO:0000313" key="3">
    <source>
        <dbReference type="Proteomes" id="UP000238375"/>
    </source>
</evidence>
<protein>
    <submittedName>
        <fullName evidence="2">Uncharacterized protein</fullName>
    </submittedName>
</protein>
<name>A0A2T0SRG8_9BACT</name>
<keyword evidence="3" id="KW-1185">Reference proteome</keyword>
<reference evidence="2 3" key="1">
    <citation type="submission" date="2018-03" db="EMBL/GenBank/DDBJ databases">
        <title>Genomic Encyclopedia of Archaeal and Bacterial Type Strains, Phase II (KMG-II): from individual species to whole genera.</title>
        <authorList>
            <person name="Goeker M."/>
        </authorList>
    </citation>
    <scope>NUCLEOTIDE SEQUENCE [LARGE SCALE GENOMIC DNA]</scope>
    <source>
        <strain evidence="2 3">DSM 28354</strain>
    </source>
</reference>
<evidence type="ECO:0000313" key="2">
    <source>
        <dbReference type="EMBL" id="PRY36004.1"/>
    </source>
</evidence>